<keyword evidence="7" id="KW-1003">Cell membrane</keyword>
<feature type="transmembrane region" description="Helical" evidence="13">
    <location>
        <begin position="167"/>
        <end position="185"/>
    </location>
</feature>
<dbReference type="GO" id="GO:0042910">
    <property type="term" value="F:xenobiotic transmembrane transporter activity"/>
    <property type="evidence" value="ECO:0007669"/>
    <property type="project" value="InterPro"/>
</dbReference>
<sequence>MIIKLNYKQKIYFIEFKKTLMLFGPLLAALLSQKGMSLVDALFMGSLGPESLAASSLAHSLYSFFATVGLGILSSVGVLVARAYGEKNSLKAGIVFYSSVCITAVFCVLTIIILWFAPTFLVSFGQEPRVVGKTIEYMHTVIWGLPALMAFFALLEFSSSLEHPRIAMVFSFISIPLVAIANNIFVYGRLGLPKMGIVGIGLSTALVQWMICIGFYLYVLWHKDLREYIKFSAKTFFSKDAAREIIKIGLPAGFINLLETGMMFAAALMMGRFGTTTLAAHQIIIVSTTILCRFPMAFGITSAIRVSQKVGMKRYKSVRATLKANLLLGSVMGIILGIVFATFSVQIVNLFISQSEASYGEVLRLSKIYIYIGAVIQLVDYLVSIINGSLRGMKDTFVPMWICLVLYWVVGIGGGYVLAFIFHLEGLGVWIGQLLGLASTCLVLYIRFNKVYGRMLADAFGSKYTLQKQKTTNSKPQVS</sequence>
<evidence type="ECO:0000256" key="3">
    <source>
        <dbReference type="ARBA" id="ARBA00010199"/>
    </source>
</evidence>
<dbReference type="InterPro" id="IPR050222">
    <property type="entry name" value="MATE_MdtK"/>
</dbReference>
<organism evidence="14 15">
    <name type="scientific">Marinisporobacter balticus</name>
    <dbReference type="NCBI Taxonomy" id="2018667"/>
    <lineage>
        <taxon>Bacteria</taxon>
        <taxon>Bacillati</taxon>
        <taxon>Bacillota</taxon>
        <taxon>Clostridia</taxon>
        <taxon>Peptostreptococcales</taxon>
        <taxon>Thermotaleaceae</taxon>
        <taxon>Marinisporobacter</taxon>
    </lineage>
</organism>
<proteinExistence type="inferred from homology"/>
<comment type="caution">
    <text evidence="14">The sequence shown here is derived from an EMBL/GenBank/DDBJ whole genome shotgun (WGS) entry which is preliminary data.</text>
</comment>
<dbReference type="OrthoDB" id="9780160at2"/>
<dbReference type="EMBL" id="SLWV01000026">
    <property type="protein sequence ID" value="TCO70413.1"/>
    <property type="molecule type" value="Genomic_DNA"/>
</dbReference>
<protein>
    <recommendedName>
        <fullName evidence="4">Probable multidrug resistance protein NorM</fullName>
    </recommendedName>
    <alternativeName>
        <fullName evidence="12">Multidrug-efflux transporter</fullName>
    </alternativeName>
</protein>
<keyword evidence="11 13" id="KW-0472">Membrane</keyword>
<keyword evidence="5" id="KW-0813">Transport</keyword>
<reference evidence="14 15" key="1">
    <citation type="submission" date="2019-03" db="EMBL/GenBank/DDBJ databases">
        <title>Genomic Encyclopedia of Type Strains, Phase IV (KMG-IV): sequencing the most valuable type-strain genomes for metagenomic binning, comparative biology and taxonomic classification.</title>
        <authorList>
            <person name="Goeker M."/>
        </authorList>
    </citation>
    <scope>NUCLEOTIDE SEQUENCE [LARGE SCALE GENOMIC DNA]</scope>
    <source>
        <strain evidence="14 15">DSM 102940</strain>
    </source>
</reference>
<dbReference type="PIRSF" id="PIRSF006603">
    <property type="entry name" value="DinF"/>
    <property type="match status" value="1"/>
</dbReference>
<feature type="transmembrane region" description="Helical" evidence="13">
    <location>
        <begin position="197"/>
        <end position="221"/>
    </location>
</feature>
<dbReference type="GO" id="GO:0005886">
    <property type="term" value="C:plasma membrane"/>
    <property type="evidence" value="ECO:0007669"/>
    <property type="project" value="UniProtKB-SubCell"/>
</dbReference>
<dbReference type="GO" id="GO:0006811">
    <property type="term" value="P:monoatomic ion transport"/>
    <property type="evidence" value="ECO:0007669"/>
    <property type="project" value="UniProtKB-KW"/>
</dbReference>
<feature type="transmembrane region" description="Helical" evidence="13">
    <location>
        <begin position="368"/>
        <end position="386"/>
    </location>
</feature>
<comment type="function">
    <text evidence="1">Multidrug efflux pump.</text>
</comment>
<evidence type="ECO:0000256" key="13">
    <source>
        <dbReference type="SAM" id="Phobius"/>
    </source>
</evidence>
<keyword evidence="9 13" id="KW-1133">Transmembrane helix</keyword>
<dbReference type="InterPro" id="IPR002528">
    <property type="entry name" value="MATE_fam"/>
</dbReference>
<comment type="similarity">
    <text evidence="3">Belongs to the multi antimicrobial extrusion (MATE) (TC 2.A.66.1) family.</text>
</comment>
<keyword evidence="10" id="KW-0406">Ion transport</keyword>
<accession>A0A4R2KAE2</accession>
<feature type="transmembrane region" description="Helical" evidence="13">
    <location>
        <begin position="94"/>
        <end position="117"/>
    </location>
</feature>
<evidence type="ECO:0000313" key="14">
    <source>
        <dbReference type="EMBL" id="TCO70413.1"/>
    </source>
</evidence>
<gene>
    <name evidence="14" type="ORF">EV214_12633</name>
</gene>
<dbReference type="Proteomes" id="UP000294919">
    <property type="component" value="Unassembled WGS sequence"/>
</dbReference>
<feature type="transmembrane region" description="Helical" evidence="13">
    <location>
        <begin position="248"/>
        <end position="271"/>
    </location>
</feature>
<dbReference type="AlphaFoldDB" id="A0A4R2KAE2"/>
<evidence type="ECO:0000256" key="7">
    <source>
        <dbReference type="ARBA" id="ARBA00022475"/>
    </source>
</evidence>
<keyword evidence="15" id="KW-1185">Reference proteome</keyword>
<evidence type="ECO:0000256" key="2">
    <source>
        <dbReference type="ARBA" id="ARBA00004651"/>
    </source>
</evidence>
<evidence type="ECO:0000256" key="6">
    <source>
        <dbReference type="ARBA" id="ARBA00022449"/>
    </source>
</evidence>
<comment type="subcellular location">
    <subcellularLocation>
        <location evidence="2">Cell membrane</location>
        <topology evidence="2">Multi-pass membrane protein</topology>
    </subcellularLocation>
</comment>
<evidence type="ECO:0000256" key="1">
    <source>
        <dbReference type="ARBA" id="ARBA00003408"/>
    </source>
</evidence>
<dbReference type="GO" id="GO:0015297">
    <property type="term" value="F:antiporter activity"/>
    <property type="evidence" value="ECO:0007669"/>
    <property type="project" value="UniProtKB-KW"/>
</dbReference>
<feature type="transmembrane region" description="Helical" evidence="13">
    <location>
        <begin position="398"/>
        <end position="421"/>
    </location>
</feature>
<dbReference type="InterPro" id="IPR048279">
    <property type="entry name" value="MdtK-like"/>
</dbReference>
<evidence type="ECO:0000256" key="10">
    <source>
        <dbReference type="ARBA" id="ARBA00023065"/>
    </source>
</evidence>
<dbReference type="CDD" id="cd13131">
    <property type="entry name" value="MATE_NorM_like"/>
    <property type="match status" value="1"/>
</dbReference>
<evidence type="ECO:0000256" key="8">
    <source>
        <dbReference type="ARBA" id="ARBA00022692"/>
    </source>
</evidence>
<dbReference type="RefSeq" id="WP_132247101.1">
    <property type="nucleotide sequence ID" value="NZ_SLWV01000026.1"/>
</dbReference>
<evidence type="ECO:0000256" key="11">
    <source>
        <dbReference type="ARBA" id="ARBA00023136"/>
    </source>
</evidence>
<dbReference type="PANTHER" id="PTHR43298:SF2">
    <property type="entry name" value="FMN_FAD EXPORTER YEEO-RELATED"/>
    <property type="match status" value="1"/>
</dbReference>
<feature type="transmembrane region" description="Helical" evidence="13">
    <location>
        <begin position="61"/>
        <end position="82"/>
    </location>
</feature>
<feature type="transmembrane region" description="Helical" evidence="13">
    <location>
        <begin position="325"/>
        <end position="348"/>
    </location>
</feature>
<feature type="transmembrane region" description="Helical" evidence="13">
    <location>
        <begin position="427"/>
        <end position="446"/>
    </location>
</feature>
<evidence type="ECO:0000313" key="15">
    <source>
        <dbReference type="Proteomes" id="UP000294919"/>
    </source>
</evidence>
<feature type="transmembrane region" description="Helical" evidence="13">
    <location>
        <begin position="137"/>
        <end position="155"/>
    </location>
</feature>
<evidence type="ECO:0000256" key="9">
    <source>
        <dbReference type="ARBA" id="ARBA00022989"/>
    </source>
</evidence>
<feature type="transmembrane region" description="Helical" evidence="13">
    <location>
        <begin position="283"/>
        <end position="304"/>
    </location>
</feature>
<dbReference type="PANTHER" id="PTHR43298">
    <property type="entry name" value="MULTIDRUG RESISTANCE PROTEIN NORM-RELATED"/>
    <property type="match status" value="1"/>
</dbReference>
<dbReference type="Pfam" id="PF01554">
    <property type="entry name" value="MatE"/>
    <property type="match status" value="2"/>
</dbReference>
<name>A0A4R2KAE2_9FIRM</name>
<keyword evidence="8 13" id="KW-0812">Transmembrane</keyword>
<evidence type="ECO:0000256" key="12">
    <source>
        <dbReference type="ARBA" id="ARBA00031636"/>
    </source>
</evidence>
<keyword evidence="6" id="KW-0050">Antiport</keyword>
<evidence type="ECO:0000256" key="5">
    <source>
        <dbReference type="ARBA" id="ARBA00022448"/>
    </source>
</evidence>
<dbReference type="NCBIfam" id="TIGR00797">
    <property type="entry name" value="matE"/>
    <property type="match status" value="1"/>
</dbReference>
<evidence type="ECO:0000256" key="4">
    <source>
        <dbReference type="ARBA" id="ARBA00020268"/>
    </source>
</evidence>